<dbReference type="Proteomes" id="UP001515480">
    <property type="component" value="Unassembled WGS sequence"/>
</dbReference>
<feature type="region of interest" description="Disordered" evidence="1">
    <location>
        <begin position="217"/>
        <end position="279"/>
    </location>
</feature>
<gene>
    <name evidence="2" type="ORF">AB1Y20_020581</name>
</gene>
<evidence type="ECO:0000256" key="1">
    <source>
        <dbReference type="SAM" id="MobiDB-lite"/>
    </source>
</evidence>
<feature type="region of interest" description="Disordered" evidence="1">
    <location>
        <begin position="664"/>
        <end position="741"/>
    </location>
</feature>
<dbReference type="InterPro" id="IPR016024">
    <property type="entry name" value="ARM-type_fold"/>
</dbReference>
<evidence type="ECO:0000313" key="2">
    <source>
        <dbReference type="EMBL" id="KAL1525737.1"/>
    </source>
</evidence>
<reference evidence="2 3" key="1">
    <citation type="journal article" date="2024" name="Science">
        <title>Giant polyketide synthase enzymes in the biosynthesis of giant marine polyether toxins.</title>
        <authorList>
            <person name="Fallon T.R."/>
            <person name="Shende V.V."/>
            <person name="Wierzbicki I.H."/>
            <person name="Pendleton A.L."/>
            <person name="Watervoot N.F."/>
            <person name="Auber R.P."/>
            <person name="Gonzalez D.J."/>
            <person name="Wisecaver J.H."/>
            <person name="Moore B.S."/>
        </authorList>
    </citation>
    <scope>NUCLEOTIDE SEQUENCE [LARGE SCALE GENOMIC DNA]</scope>
    <source>
        <strain evidence="2 3">12B1</strain>
    </source>
</reference>
<dbReference type="AlphaFoldDB" id="A0AB34JY08"/>
<comment type="caution">
    <text evidence="2">The sequence shown here is derived from an EMBL/GenBank/DDBJ whole genome shotgun (WGS) entry which is preliminary data.</text>
</comment>
<feature type="region of interest" description="Disordered" evidence="1">
    <location>
        <begin position="399"/>
        <end position="418"/>
    </location>
</feature>
<evidence type="ECO:0000313" key="3">
    <source>
        <dbReference type="Proteomes" id="UP001515480"/>
    </source>
</evidence>
<protein>
    <recommendedName>
        <fullName evidence="4">Protein HGH1 homolog</fullName>
    </recommendedName>
</protein>
<name>A0AB34JY08_PRYPA</name>
<organism evidence="2 3">
    <name type="scientific">Prymnesium parvum</name>
    <name type="common">Toxic golden alga</name>
    <dbReference type="NCBI Taxonomy" id="97485"/>
    <lineage>
        <taxon>Eukaryota</taxon>
        <taxon>Haptista</taxon>
        <taxon>Haptophyta</taxon>
        <taxon>Prymnesiophyceae</taxon>
        <taxon>Prymnesiales</taxon>
        <taxon>Prymnesiaceae</taxon>
        <taxon>Prymnesium</taxon>
    </lineage>
</organism>
<dbReference type="InterPro" id="IPR011989">
    <property type="entry name" value="ARM-like"/>
</dbReference>
<proteinExistence type="predicted"/>
<accession>A0AB34JY08</accession>
<dbReference type="Gene3D" id="1.25.10.10">
    <property type="entry name" value="Leucine-rich Repeat Variant"/>
    <property type="match status" value="1"/>
</dbReference>
<sequence>MTVAPRGLVHLRALQANLRELEGDGSLGRRIRAVQEMAALLEEMPDGDPGVSRLFQGRGAPSLLVSLISTCGEDHALTRNSILSSLAKLSTVLDAEQLLPDPRVWALLMRMCYQQDEESVQYALKCVLSICHLPDVHQRIVASRRVKQLMQQLSLSANLKVAQPASAIASRIEEAQKQQLASQAAADCCAPPSSEINSRVRPGMVAKTEWSFVRRRRTPTMEEASTSVQEGVRDVEEVAEEASDKAEPRPKASRRWRRSSRDPSDAAASEGIASLSSSEAVGDLADHVDESQKVASPTHDERTRPSPLIATRRWRSNSRDLIPQRVLTLPKALDAETEYHGMESVLESPRDATIRDLKTWRGTIEPKLDTSAAKIDQPEARAGWFPRFGLGMRSTAEKSDARALRSADASAEPSLAKSAWPEHDTAATEYDVVEGERAQVHADEDMVPGHSHSHTHVSVREEAGEEVLDATVDDQSHDKDNSTIDDREAGCIQAEAGYVVAEAGCVAAEPGCAEAEVESELERSGDYAASDLDDSMRIGDELADSNDTYPESIAETSWGGGCMSEVFGGLSLSSDGVRAQRSLEVLPTGSGGAHGRSKPDATMTASELRRRRRAARAAADAAAAAVGGAEERGALSKTLPACREMSRPIMSSPMEHMPFPVQSEGGMKCDESPDVPDTPLSFHLETPSPPGKTFDDAGAEHPVQVGGSACAGASINAEERRRQRRRRNKLGVDASQLSNDS</sequence>
<keyword evidence="3" id="KW-1185">Reference proteome</keyword>
<dbReference type="EMBL" id="JBGBPQ010000004">
    <property type="protein sequence ID" value="KAL1525737.1"/>
    <property type="molecule type" value="Genomic_DNA"/>
</dbReference>
<evidence type="ECO:0008006" key="4">
    <source>
        <dbReference type="Google" id="ProtNLM"/>
    </source>
</evidence>
<dbReference type="SUPFAM" id="SSF48371">
    <property type="entry name" value="ARM repeat"/>
    <property type="match status" value="1"/>
</dbReference>
<feature type="compositionally biased region" description="Basic and acidic residues" evidence="1">
    <location>
        <begin position="231"/>
        <end position="250"/>
    </location>
</feature>